<sequence length="192" mass="22178">MFREIESYALEHNVPIMSSESIDFISTILADTHSRSLLEVGTAIAYSTLNFAHRIDGLLIDTIERDDVRYEEAIKNVKKFSCGSRIHTIHHDALKYRNIKHYDAILLDAAKAQNEAMFKLYFAFVDKVMIIDNIDFHGFTGHSQEIRSRNLRQMIQRIESFLTYINSRSDLSVERYDIGDGLMVIKRKSTQG</sequence>
<evidence type="ECO:0000313" key="4">
    <source>
        <dbReference type="EMBL" id="AMC93563.1"/>
    </source>
</evidence>
<dbReference type="SUPFAM" id="SSF53335">
    <property type="entry name" value="S-adenosyl-L-methionine-dependent methyltransferases"/>
    <property type="match status" value="1"/>
</dbReference>
<name>A0A0X8H008_9FIRM</name>
<evidence type="ECO:0000256" key="2">
    <source>
        <dbReference type="ARBA" id="ARBA00022679"/>
    </source>
</evidence>
<dbReference type="Proteomes" id="UP000063781">
    <property type="component" value="Chromosome"/>
</dbReference>
<gene>
    <name evidence="4" type="ORF">AOC36_06065</name>
</gene>
<dbReference type="STRING" id="1514105.AOC36_06065"/>
<evidence type="ECO:0000313" key="5">
    <source>
        <dbReference type="Proteomes" id="UP000063781"/>
    </source>
</evidence>
<dbReference type="OrthoDB" id="9799672at2"/>
<dbReference type="Gene3D" id="3.40.50.150">
    <property type="entry name" value="Vaccinia Virus protein VP39"/>
    <property type="match status" value="1"/>
</dbReference>
<evidence type="ECO:0000256" key="3">
    <source>
        <dbReference type="ARBA" id="ARBA00022691"/>
    </source>
</evidence>
<evidence type="ECO:0000256" key="1">
    <source>
        <dbReference type="ARBA" id="ARBA00022603"/>
    </source>
</evidence>
<evidence type="ECO:0008006" key="6">
    <source>
        <dbReference type="Google" id="ProtNLM"/>
    </source>
</evidence>
<keyword evidence="3" id="KW-0949">S-adenosyl-L-methionine</keyword>
<dbReference type="AlphaFoldDB" id="A0A0X8H008"/>
<protein>
    <recommendedName>
        <fullName evidence="6">SAM-dependent methyltransferase</fullName>
    </recommendedName>
</protein>
<keyword evidence="2" id="KW-0808">Transferase</keyword>
<proteinExistence type="predicted"/>
<organism evidence="4 5">
    <name type="scientific">Erysipelothrix larvae</name>
    <dbReference type="NCBI Taxonomy" id="1514105"/>
    <lineage>
        <taxon>Bacteria</taxon>
        <taxon>Bacillati</taxon>
        <taxon>Bacillota</taxon>
        <taxon>Erysipelotrichia</taxon>
        <taxon>Erysipelotrichales</taxon>
        <taxon>Erysipelotrichaceae</taxon>
        <taxon>Erysipelothrix</taxon>
    </lineage>
</organism>
<keyword evidence="5" id="KW-1185">Reference proteome</keyword>
<dbReference type="EMBL" id="CP013213">
    <property type="protein sequence ID" value="AMC93563.1"/>
    <property type="molecule type" value="Genomic_DNA"/>
</dbReference>
<dbReference type="GO" id="GO:0008171">
    <property type="term" value="F:O-methyltransferase activity"/>
    <property type="evidence" value="ECO:0007669"/>
    <property type="project" value="InterPro"/>
</dbReference>
<reference evidence="4 5" key="1">
    <citation type="submission" date="2015-10" db="EMBL/GenBank/DDBJ databases">
        <title>Erysipelothrix larvae sp. LV19 isolated from the larval gut of the rhinoceros beetle, Trypoxylus dichotomus.</title>
        <authorList>
            <person name="Lim S."/>
            <person name="Kim B.-C."/>
        </authorList>
    </citation>
    <scope>NUCLEOTIDE SEQUENCE [LARGE SCALE GENOMIC DNA]</scope>
    <source>
        <strain evidence="4 5">LV19</strain>
    </source>
</reference>
<dbReference type="InterPro" id="IPR002935">
    <property type="entry name" value="SAM_O-MeTrfase"/>
</dbReference>
<dbReference type="InterPro" id="IPR029063">
    <property type="entry name" value="SAM-dependent_MTases_sf"/>
</dbReference>
<dbReference type="Pfam" id="PF01596">
    <property type="entry name" value="Methyltransf_3"/>
    <property type="match status" value="1"/>
</dbReference>
<dbReference type="KEGG" id="erl:AOC36_06065"/>
<dbReference type="GO" id="GO:0032259">
    <property type="term" value="P:methylation"/>
    <property type="evidence" value="ECO:0007669"/>
    <property type="project" value="UniProtKB-KW"/>
</dbReference>
<dbReference type="RefSeq" id="WP_067632452.1">
    <property type="nucleotide sequence ID" value="NZ_CP013213.1"/>
</dbReference>
<accession>A0A0X8H008</accession>
<keyword evidence="1" id="KW-0489">Methyltransferase</keyword>